<dbReference type="InterPro" id="IPR029021">
    <property type="entry name" value="Prot-tyrosine_phosphatase-like"/>
</dbReference>
<dbReference type="AlphaFoldDB" id="A0A917EBR8"/>
<keyword evidence="3" id="KW-1185">Reference proteome</keyword>
<comment type="caution">
    <text evidence="2">The sequence shown here is derived from an EMBL/GenBank/DDBJ whole genome shotgun (WGS) entry which is preliminary data.</text>
</comment>
<dbReference type="Gene3D" id="3.90.190.10">
    <property type="entry name" value="Protein tyrosine phosphatase superfamily"/>
    <property type="match status" value="1"/>
</dbReference>
<evidence type="ECO:0000313" key="2">
    <source>
        <dbReference type="EMBL" id="GGE19308.1"/>
    </source>
</evidence>
<dbReference type="InterPro" id="IPR000387">
    <property type="entry name" value="Tyr_Pase_dom"/>
</dbReference>
<gene>
    <name evidence="2" type="ORF">GCM10011360_05120</name>
</gene>
<dbReference type="RefSeq" id="WP_188476057.1">
    <property type="nucleotide sequence ID" value="NZ_BMFJ01000001.1"/>
</dbReference>
<accession>A0A917EBR8</accession>
<dbReference type="PROSITE" id="PS00383">
    <property type="entry name" value="TYR_PHOSPHATASE_1"/>
    <property type="match status" value="1"/>
</dbReference>
<sequence>MTLTLDTRALPYPGIHNIRCLGGYTTETGTVTRMDAIWRGCALTGIEAEHREDLLSRGLATIIDLRRADEIEAAPNPLADDPRVIYVNIPLFDGLAPIDRMAEEVDGQFNMGIRYVRALDECKDNMARVMRTIAAAGPGGVYFHCTAGKDRTGLIAALLLSNAGIPREVVVAEYALTARLGASLMDELRVAIQARGNTAERTEQILASAPETMTRVLGHLDTTYGGPVAYLDLIGIDAPMRAALAARLVG</sequence>
<dbReference type="GO" id="GO:0004721">
    <property type="term" value="F:phosphoprotein phosphatase activity"/>
    <property type="evidence" value="ECO:0007669"/>
    <property type="project" value="InterPro"/>
</dbReference>
<dbReference type="Proteomes" id="UP000612855">
    <property type="component" value="Unassembled WGS sequence"/>
</dbReference>
<organism evidence="2 3">
    <name type="scientific">Primorskyibacter flagellatus</name>
    <dbReference type="NCBI Taxonomy" id="1387277"/>
    <lineage>
        <taxon>Bacteria</taxon>
        <taxon>Pseudomonadati</taxon>
        <taxon>Pseudomonadota</taxon>
        <taxon>Alphaproteobacteria</taxon>
        <taxon>Rhodobacterales</taxon>
        <taxon>Roseobacteraceae</taxon>
        <taxon>Primorskyibacter</taxon>
    </lineage>
</organism>
<evidence type="ECO:0000313" key="3">
    <source>
        <dbReference type="Proteomes" id="UP000612855"/>
    </source>
</evidence>
<proteinExistence type="predicted"/>
<dbReference type="SUPFAM" id="SSF52799">
    <property type="entry name" value="(Phosphotyrosine protein) phosphatases II"/>
    <property type="match status" value="1"/>
</dbReference>
<dbReference type="InterPro" id="IPR026893">
    <property type="entry name" value="Tyr/Ser_Pase_IphP-type"/>
</dbReference>
<reference evidence="3" key="1">
    <citation type="journal article" date="2019" name="Int. J. Syst. Evol. Microbiol.">
        <title>The Global Catalogue of Microorganisms (GCM) 10K type strain sequencing project: providing services to taxonomists for standard genome sequencing and annotation.</title>
        <authorList>
            <consortium name="The Broad Institute Genomics Platform"/>
            <consortium name="The Broad Institute Genome Sequencing Center for Infectious Disease"/>
            <person name="Wu L."/>
            <person name="Ma J."/>
        </authorList>
    </citation>
    <scope>NUCLEOTIDE SEQUENCE [LARGE SCALE GENOMIC DNA]</scope>
    <source>
        <strain evidence="3">CGMCC 1.12664</strain>
    </source>
</reference>
<dbReference type="EMBL" id="BMFJ01000001">
    <property type="protein sequence ID" value="GGE19308.1"/>
    <property type="molecule type" value="Genomic_DNA"/>
</dbReference>
<dbReference type="Pfam" id="PF13350">
    <property type="entry name" value="Y_phosphatase3"/>
    <property type="match status" value="1"/>
</dbReference>
<name>A0A917EBR8_9RHOB</name>
<feature type="domain" description="Tyrosine specific protein phosphatases" evidence="1">
    <location>
        <begin position="124"/>
        <end position="206"/>
    </location>
</feature>
<dbReference type="InterPro" id="IPR016130">
    <property type="entry name" value="Tyr_Pase_AS"/>
</dbReference>
<evidence type="ECO:0000259" key="1">
    <source>
        <dbReference type="PROSITE" id="PS50056"/>
    </source>
</evidence>
<protein>
    <submittedName>
        <fullName evidence="2">Protein-tyrosine-phosphatase</fullName>
    </submittedName>
</protein>
<dbReference type="PROSITE" id="PS50056">
    <property type="entry name" value="TYR_PHOSPHATASE_2"/>
    <property type="match status" value="1"/>
</dbReference>